<dbReference type="WBParaSite" id="ES5_v2.g12098.t1">
    <property type="protein sequence ID" value="ES5_v2.g12098.t1"/>
    <property type="gene ID" value="ES5_v2.g12098"/>
</dbReference>
<sequence length="433" mass="49338">MRVVFDPETENWDFLINQTGTGDFFVGLPYQRGYGQCGSGVGGIFRSLMKYLIPLGRKIGPALAKEGVDTIGRILNNNSTDLKTAAVSEAKTELEVQKQDATTKAWVEMEADDKSVALNQYCGLTYFRQVKMALNNQEIYDSGTMYAYRAFIANELSCSRSVKKTELAAAGYSMTTAYDDIDDPGFKSRNEMLKKGPVLLYSRLDIDIGNQPNLLINDVDVLFTLYKAEDSFILENLGSLVCRVVPKSIKLYIQTVDVQPSLNVKFFEMLEKQPVNYAYRKTELRSYFLTSARQEAEINLHTGTVPRRVILAMVENKAFIGNMKKVDSIFCLLICFQKFTFQGFTDNAWLTKMFNGYLNITVKSFYKIAYDIELKYGSMPLVAGQTETGEIMYYPIEILDICWEKEDGENIPVETIKKIEWKTNIWNGRLRFR</sequence>
<proteinExistence type="predicted"/>
<evidence type="ECO:0000313" key="2">
    <source>
        <dbReference type="WBParaSite" id="ES5_v2.g12098.t1"/>
    </source>
</evidence>
<organism evidence="1 2">
    <name type="scientific">Panagrolaimus sp. ES5</name>
    <dbReference type="NCBI Taxonomy" id="591445"/>
    <lineage>
        <taxon>Eukaryota</taxon>
        <taxon>Metazoa</taxon>
        <taxon>Ecdysozoa</taxon>
        <taxon>Nematoda</taxon>
        <taxon>Chromadorea</taxon>
        <taxon>Rhabditida</taxon>
        <taxon>Tylenchina</taxon>
        <taxon>Panagrolaimomorpha</taxon>
        <taxon>Panagrolaimoidea</taxon>
        <taxon>Panagrolaimidae</taxon>
        <taxon>Panagrolaimus</taxon>
    </lineage>
</organism>
<accession>A0AC34F547</accession>
<protein>
    <submittedName>
        <fullName evidence="2">Uncharacterized protein</fullName>
    </submittedName>
</protein>
<name>A0AC34F547_9BILA</name>
<dbReference type="Proteomes" id="UP000887579">
    <property type="component" value="Unplaced"/>
</dbReference>
<evidence type="ECO:0000313" key="1">
    <source>
        <dbReference type="Proteomes" id="UP000887579"/>
    </source>
</evidence>
<reference evidence="2" key="1">
    <citation type="submission" date="2022-11" db="UniProtKB">
        <authorList>
            <consortium name="WormBaseParasite"/>
        </authorList>
    </citation>
    <scope>IDENTIFICATION</scope>
</reference>